<dbReference type="GO" id="GO:0000149">
    <property type="term" value="F:SNARE binding"/>
    <property type="evidence" value="ECO:0007669"/>
    <property type="project" value="TreeGrafter"/>
</dbReference>
<evidence type="ECO:0000256" key="7">
    <source>
        <dbReference type="ARBA" id="ARBA00023136"/>
    </source>
</evidence>
<evidence type="ECO:0000259" key="10">
    <source>
        <dbReference type="PROSITE" id="PS50192"/>
    </source>
</evidence>
<dbReference type="GO" id="GO:0031201">
    <property type="term" value="C:SNARE complex"/>
    <property type="evidence" value="ECO:0007669"/>
    <property type="project" value="EnsemblFungi"/>
</dbReference>
<dbReference type="SMART" id="SM00397">
    <property type="entry name" value="t_SNARE"/>
    <property type="match status" value="1"/>
</dbReference>
<reference evidence="11 12" key="1">
    <citation type="journal article" date="2011" name="Proc. Natl. Acad. Sci. U.S.A.">
        <title>Evolutionary erosion of yeast sex chromosomes by mating-type switching accidents.</title>
        <authorList>
            <person name="Gordon J.L."/>
            <person name="Armisen D."/>
            <person name="Proux-Wera E."/>
            <person name="Oheigeartaigh S.S."/>
            <person name="Byrne K.P."/>
            <person name="Wolfe K.H."/>
        </authorList>
    </citation>
    <scope>NUCLEOTIDE SEQUENCE [LARGE SCALE GENOMIC DNA]</scope>
    <source>
        <strain evidence="12">ATCC 24235 / CBS 4417 / NBRC 1672 / NRRL Y-8282 / UCD 70-5</strain>
    </source>
</reference>
<evidence type="ECO:0000256" key="9">
    <source>
        <dbReference type="SAM" id="Phobius"/>
    </source>
</evidence>
<dbReference type="GO" id="GO:0000139">
    <property type="term" value="C:Golgi membrane"/>
    <property type="evidence" value="ECO:0007669"/>
    <property type="project" value="TreeGrafter"/>
</dbReference>
<dbReference type="GO" id="GO:0005801">
    <property type="term" value="C:cis-Golgi network"/>
    <property type="evidence" value="ECO:0007669"/>
    <property type="project" value="EnsemblFungi"/>
</dbReference>
<organism evidence="11 12">
    <name type="scientific">Tetrapisispora phaffii (strain ATCC 24235 / CBS 4417 / NBRC 1672 / NRRL Y-8282 / UCD 70-5)</name>
    <name type="common">Yeast</name>
    <name type="synonym">Fabospora phaffii</name>
    <dbReference type="NCBI Taxonomy" id="1071381"/>
    <lineage>
        <taxon>Eukaryota</taxon>
        <taxon>Fungi</taxon>
        <taxon>Dikarya</taxon>
        <taxon>Ascomycota</taxon>
        <taxon>Saccharomycotina</taxon>
        <taxon>Saccharomycetes</taxon>
        <taxon>Saccharomycetales</taxon>
        <taxon>Saccharomycetaceae</taxon>
        <taxon>Tetrapisispora</taxon>
    </lineage>
</organism>
<keyword evidence="6" id="KW-0175">Coiled coil</keyword>
<accession>G8BVY6</accession>
<dbReference type="RefSeq" id="XP_003686498.1">
    <property type="nucleotide sequence ID" value="XM_003686450.1"/>
</dbReference>
<dbReference type="PROSITE" id="PS50192">
    <property type="entry name" value="T_SNARE"/>
    <property type="match status" value="1"/>
</dbReference>
<feature type="transmembrane region" description="Helical" evidence="9">
    <location>
        <begin position="328"/>
        <end position="347"/>
    </location>
</feature>
<evidence type="ECO:0000256" key="5">
    <source>
        <dbReference type="ARBA" id="ARBA00022989"/>
    </source>
</evidence>
<sequence length="348" mass="39890">MDIKDRTNEFQQCVLVVKKQHKNIIPNEKKNLNAEAGTNDSSNGKKSEFQLRASGIAHEISSAAQLLSKLAILAKRKPMFNDNPVEIAELSFLIKRKIYSIEQNLVELSKFQRANKYNISGNNSSHDSKDGPILHSRNVMNLLNTKMKNISGDFKNVLEERQRLEIANKERWAKISVDASENDTRNNKGQSDNRNTYESNDLTSYNSSNPFLSNLIDDESNNTSYNKTSNKNDNTLMSLSQNSQSLLLQMEEGTMDNAYLQERDRAMETIESTIQEVGSLFQQLASMVQEQGETIQRIDENVNDIDLNITGAQRELVKYFDRIKSNRWLTVKIFFIIFVFFLIWVLVN</sequence>
<feature type="domain" description="T-SNARE coiled-coil homology" evidence="10">
    <location>
        <begin position="257"/>
        <end position="319"/>
    </location>
</feature>
<evidence type="ECO:0000256" key="8">
    <source>
        <dbReference type="SAM" id="MobiDB-lite"/>
    </source>
</evidence>
<evidence type="ECO:0000256" key="4">
    <source>
        <dbReference type="ARBA" id="ARBA00022692"/>
    </source>
</evidence>
<dbReference type="SUPFAM" id="SSF47661">
    <property type="entry name" value="t-snare proteins"/>
    <property type="match status" value="1"/>
</dbReference>
<dbReference type="GO" id="GO:0006891">
    <property type="term" value="P:intra-Golgi vesicle-mediated transport"/>
    <property type="evidence" value="ECO:0007669"/>
    <property type="project" value="EnsemblFungi"/>
</dbReference>
<evidence type="ECO:0000256" key="3">
    <source>
        <dbReference type="ARBA" id="ARBA00022448"/>
    </source>
</evidence>
<keyword evidence="7 9" id="KW-0472">Membrane</keyword>
<protein>
    <recommendedName>
        <fullName evidence="10">t-SNARE coiled-coil homology domain-containing protein</fullName>
    </recommendedName>
</protein>
<dbReference type="GO" id="GO:0090083">
    <property type="term" value="P:regulation of inclusion body assembly"/>
    <property type="evidence" value="ECO:0007669"/>
    <property type="project" value="EnsemblFungi"/>
</dbReference>
<dbReference type="Pfam" id="PF05739">
    <property type="entry name" value="SNARE"/>
    <property type="match status" value="1"/>
</dbReference>
<feature type="compositionally biased region" description="Polar residues" evidence="8">
    <location>
        <begin position="187"/>
        <end position="212"/>
    </location>
</feature>
<keyword evidence="12" id="KW-1185">Reference proteome</keyword>
<dbReference type="GO" id="GO:0005484">
    <property type="term" value="F:SNAP receptor activity"/>
    <property type="evidence" value="ECO:0007669"/>
    <property type="project" value="EnsemblFungi"/>
</dbReference>
<dbReference type="STRING" id="1071381.G8BVY6"/>
<dbReference type="OMA" id="EHNHNVV"/>
<feature type="region of interest" description="Disordered" evidence="8">
    <location>
        <begin position="177"/>
        <end position="236"/>
    </location>
</feature>
<comment type="subcellular location">
    <subcellularLocation>
        <location evidence="1">Membrane</location>
        <topology evidence="1">Single-pass type IV membrane protein</topology>
    </subcellularLocation>
</comment>
<feature type="region of interest" description="Disordered" evidence="8">
    <location>
        <begin position="27"/>
        <end position="46"/>
    </location>
</feature>
<dbReference type="Proteomes" id="UP000005666">
    <property type="component" value="Chromosome 7"/>
</dbReference>
<dbReference type="Gene3D" id="1.20.58.70">
    <property type="match status" value="1"/>
</dbReference>
<evidence type="ECO:0000313" key="12">
    <source>
        <dbReference type="Proteomes" id="UP000005666"/>
    </source>
</evidence>
<evidence type="ECO:0000256" key="6">
    <source>
        <dbReference type="ARBA" id="ARBA00023054"/>
    </source>
</evidence>
<proteinExistence type="inferred from homology"/>
<dbReference type="GO" id="GO:0006886">
    <property type="term" value="P:intracellular protein transport"/>
    <property type="evidence" value="ECO:0007669"/>
    <property type="project" value="EnsemblFungi"/>
</dbReference>
<dbReference type="HOGENOM" id="CLU_044998_0_1_1"/>
<keyword evidence="4 9" id="KW-0812">Transmembrane</keyword>
<dbReference type="GO" id="GO:0048280">
    <property type="term" value="P:vesicle fusion with Golgi apparatus"/>
    <property type="evidence" value="ECO:0007669"/>
    <property type="project" value="EnsemblFungi"/>
</dbReference>
<dbReference type="PANTHER" id="PTHR19957">
    <property type="entry name" value="SYNTAXIN"/>
    <property type="match status" value="1"/>
</dbReference>
<dbReference type="InterPro" id="IPR006012">
    <property type="entry name" value="Syntaxin/epimorphin_CS"/>
</dbReference>
<dbReference type="GO" id="GO:0006888">
    <property type="term" value="P:endoplasmic reticulum to Golgi vesicle-mediated transport"/>
    <property type="evidence" value="ECO:0007669"/>
    <property type="project" value="EnsemblFungi"/>
</dbReference>
<dbReference type="GO" id="GO:0048278">
    <property type="term" value="P:vesicle docking"/>
    <property type="evidence" value="ECO:0007669"/>
    <property type="project" value="TreeGrafter"/>
</dbReference>
<dbReference type="eggNOG" id="KOG0812">
    <property type="taxonomic scope" value="Eukaryota"/>
</dbReference>
<dbReference type="EMBL" id="HE612862">
    <property type="protein sequence ID" value="CCE64064.1"/>
    <property type="molecule type" value="Genomic_DNA"/>
</dbReference>
<feature type="compositionally biased region" description="Low complexity" evidence="8">
    <location>
        <begin position="221"/>
        <end position="236"/>
    </location>
</feature>
<keyword evidence="3" id="KW-0813">Transport</keyword>
<evidence type="ECO:0000256" key="1">
    <source>
        <dbReference type="ARBA" id="ARBA00004211"/>
    </source>
</evidence>
<keyword evidence="5 9" id="KW-1133">Transmembrane helix</keyword>
<name>G8BVY6_TETPH</name>
<evidence type="ECO:0000313" key="11">
    <source>
        <dbReference type="EMBL" id="CCE64064.1"/>
    </source>
</evidence>
<gene>
    <name evidence="11" type="primary">TPHA0G02280</name>
    <name evidence="11" type="ordered locus">TPHA_0G02280</name>
</gene>
<dbReference type="AlphaFoldDB" id="G8BVY6"/>
<dbReference type="GeneID" id="11535864"/>
<dbReference type="Pfam" id="PF11416">
    <property type="entry name" value="Syntaxin-5_N"/>
    <property type="match status" value="1"/>
</dbReference>
<dbReference type="InterPro" id="IPR010989">
    <property type="entry name" value="SNARE"/>
</dbReference>
<dbReference type="CDD" id="cd15844">
    <property type="entry name" value="SNARE_syntaxin5"/>
    <property type="match status" value="1"/>
</dbReference>
<dbReference type="InterPro" id="IPR021538">
    <property type="entry name" value="Syntaxin-5_N"/>
</dbReference>
<comment type="similarity">
    <text evidence="2">Belongs to the syntaxin family.</text>
</comment>
<dbReference type="PANTHER" id="PTHR19957:SF3">
    <property type="entry name" value="SYNTAXIN-5"/>
    <property type="match status" value="1"/>
</dbReference>
<evidence type="ECO:0000256" key="2">
    <source>
        <dbReference type="ARBA" id="ARBA00009063"/>
    </source>
</evidence>
<dbReference type="PROSITE" id="PS00914">
    <property type="entry name" value="SYNTAXIN"/>
    <property type="match status" value="1"/>
</dbReference>
<dbReference type="InterPro" id="IPR045242">
    <property type="entry name" value="Syntaxin"/>
</dbReference>
<dbReference type="InterPro" id="IPR000727">
    <property type="entry name" value="T_SNARE_dom"/>
</dbReference>
<dbReference type="OrthoDB" id="421009at2759"/>
<dbReference type="KEGG" id="tpf:TPHA_0G02280"/>